<organism evidence="1">
    <name type="scientific">Rhizophora mucronata</name>
    <name type="common">Asiatic mangrove</name>
    <dbReference type="NCBI Taxonomy" id="61149"/>
    <lineage>
        <taxon>Eukaryota</taxon>
        <taxon>Viridiplantae</taxon>
        <taxon>Streptophyta</taxon>
        <taxon>Embryophyta</taxon>
        <taxon>Tracheophyta</taxon>
        <taxon>Spermatophyta</taxon>
        <taxon>Magnoliopsida</taxon>
        <taxon>eudicotyledons</taxon>
        <taxon>Gunneridae</taxon>
        <taxon>Pentapetalae</taxon>
        <taxon>rosids</taxon>
        <taxon>fabids</taxon>
        <taxon>Malpighiales</taxon>
        <taxon>Rhizophoraceae</taxon>
        <taxon>Rhizophora</taxon>
    </lineage>
</organism>
<evidence type="ECO:0000313" key="1">
    <source>
        <dbReference type="EMBL" id="MBX70606.1"/>
    </source>
</evidence>
<proteinExistence type="predicted"/>
<dbReference type="EMBL" id="GGEC01090122">
    <property type="protein sequence ID" value="MBX70606.1"/>
    <property type="molecule type" value="Transcribed_RNA"/>
</dbReference>
<dbReference type="AlphaFoldDB" id="A0A2P2QUC7"/>
<name>A0A2P2QUC7_RHIMU</name>
<protein>
    <submittedName>
        <fullName evidence="1">Uncharacterized protein</fullName>
    </submittedName>
</protein>
<reference evidence="1" key="1">
    <citation type="submission" date="2018-02" db="EMBL/GenBank/DDBJ databases">
        <title>Rhizophora mucronata_Transcriptome.</title>
        <authorList>
            <person name="Meera S.P."/>
            <person name="Sreeshan A."/>
            <person name="Augustine A."/>
        </authorList>
    </citation>
    <scope>NUCLEOTIDE SEQUENCE</scope>
    <source>
        <tissue evidence="1">Leaf</tissue>
    </source>
</reference>
<sequence>MSEGNSLKSKLTTFTVHVSNSRGFFFF</sequence>
<accession>A0A2P2QUC7</accession>